<reference evidence="1 2" key="1">
    <citation type="submission" date="2019-03" db="EMBL/GenBank/DDBJ databases">
        <title>Draft genome of Massilia hortus sp. nov., a novel bacterial species of the Oxalobacteraceae family.</title>
        <authorList>
            <person name="Peta V."/>
            <person name="Raths R."/>
            <person name="Bucking H."/>
        </authorList>
    </citation>
    <scope>NUCLEOTIDE SEQUENCE [LARGE SCALE GENOMIC DNA]</scope>
    <source>
        <strain evidence="1 2">ONC3</strain>
    </source>
</reference>
<proteinExistence type="predicted"/>
<dbReference type="InterPro" id="IPR053841">
    <property type="entry name" value="MksE"/>
</dbReference>
<keyword evidence="2" id="KW-1185">Reference proteome</keyword>
<dbReference type="RefSeq" id="WP_135190102.1">
    <property type="nucleotide sequence ID" value="NZ_SPUM01000081.1"/>
</dbReference>
<dbReference type="Pfam" id="PF21980">
    <property type="entry name" value="MksE"/>
    <property type="match status" value="1"/>
</dbReference>
<accession>A0A4Y9SZ74</accession>
<gene>
    <name evidence="1" type="ORF">E4O92_12495</name>
</gene>
<comment type="caution">
    <text evidence="1">The sequence shown here is derived from an EMBL/GenBank/DDBJ whole genome shotgun (WGS) entry which is preliminary data.</text>
</comment>
<name>A0A4Y9SZ74_9BURK</name>
<evidence type="ECO:0000313" key="2">
    <source>
        <dbReference type="Proteomes" id="UP000297258"/>
    </source>
</evidence>
<dbReference type="Proteomes" id="UP000297258">
    <property type="component" value="Unassembled WGS sequence"/>
</dbReference>
<dbReference type="AlphaFoldDB" id="A0A4Y9SZ74"/>
<sequence>MFEQAMPLLLSGEFICEVRYPDAYRFLAIESNQKDVNAYLTRIGRALVMTEQRGAWYAAYERIGPDEKRAIKEEFAHIKQKVRFLVDFFVKAMRASGMEVFYSRGDKIEAHALMAAIDGNPGLRAEFQAMGTVGRGGATDGKLRGSLDRQLKLLVDDGFLICVNEEREIYQVTGKIEYLTEIVQFLMTAENIGDDIEEEEAPVPRLL</sequence>
<protein>
    <submittedName>
        <fullName evidence="1">Uncharacterized protein</fullName>
    </submittedName>
</protein>
<evidence type="ECO:0000313" key="1">
    <source>
        <dbReference type="EMBL" id="TFW31762.1"/>
    </source>
</evidence>
<dbReference type="EMBL" id="SPUM01000081">
    <property type="protein sequence ID" value="TFW31762.1"/>
    <property type="molecule type" value="Genomic_DNA"/>
</dbReference>
<dbReference type="OrthoDB" id="8565179at2"/>
<organism evidence="1 2">
    <name type="scientific">Massilia horti</name>
    <dbReference type="NCBI Taxonomy" id="2562153"/>
    <lineage>
        <taxon>Bacteria</taxon>
        <taxon>Pseudomonadati</taxon>
        <taxon>Pseudomonadota</taxon>
        <taxon>Betaproteobacteria</taxon>
        <taxon>Burkholderiales</taxon>
        <taxon>Oxalobacteraceae</taxon>
        <taxon>Telluria group</taxon>
        <taxon>Massilia</taxon>
    </lineage>
</organism>